<dbReference type="Proteomes" id="UP000516093">
    <property type="component" value="Chromosome"/>
</dbReference>
<organism evidence="2 3">
    <name type="scientific">Hymenobacter qilianensis</name>
    <dbReference type="NCBI Taxonomy" id="1385715"/>
    <lineage>
        <taxon>Bacteria</taxon>
        <taxon>Pseudomonadati</taxon>
        <taxon>Bacteroidota</taxon>
        <taxon>Cytophagia</taxon>
        <taxon>Cytophagales</taxon>
        <taxon>Hymenobacteraceae</taxon>
        <taxon>Hymenobacter</taxon>
    </lineage>
</organism>
<dbReference type="KEGG" id="hqi:H9L05_13210"/>
<keyword evidence="1" id="KW-0812">Transmembrane</keyword>
<reference evidence="2 3" key="1">
    <citation type="submission" date="2020-08" db="EMBL/GenBank/DDBJ databases">
        <title>Genome sequence of Hymenobacter qilianensis JCM 19763T.</title>
        <authorList>
            <person name="Hyun D.-W."/>
            <person name="Bae J.-W."/>
        </authorList>
    </citation>
    <scope>NUCLEOTIDE SEQUENCE [LARGE SCALE GENOMIC DNA]</scope>
    <source>
        <strain evidence="2 3">JCM 19763</strain>
    </source>
</reference>
<keyword evidence="1" id="KW-1133">Transmembrane helix</keyword>
<dbReference type="EMBL" id="CP060784">
    <property type="protein sequence ID" value="QNP51071.1"/>
    <property type="molecule type" value="Genomic_DNA"/>
</dbReference>
<keyword evidence="3" id="KW-1185">Reference proteome</keyword>
<feature type="transmembrane region" description="Helical" evidence="1">
    <location>
        <begin position="46"/>
        <end position="64"/>
    </location>
</feature>
<accession>A0A7H0GS05</accession>
<evidence type="ECO:0000256" key="1">
    <source>
        <dbReference type="SAM" id="Phobius"/>
    </source>
</evidence>
<name>A0A7H0GS05_9BACT</name>
<dbReference type="AlphaFoldDB" id="A0A7H0GS05"/>
<evidence type="ECO:0000313" key="2">
    <source>
        <dbReference type="EMBL" id="QNP51071.1"/>
    </source>
</evidence>
<sequence>MSAHNPTMPPRQATRAWLRILLTLLLLSVTISFLTCLKCLDNPRELTINFVLTAIYTTGLWLANGYSVDWLDRYVRWKQAPAKRLALTLLVSLGALWWLSCSCGWAISCTGGKIRPCWSRLNI</sequence>
<protein>
    <submittedName>
        <fullName evidence="2">Uncharacterized protein</fullName>
    </submittedName>
</protein>
<evidence type="ECO:0000313" key="3">
    <source>
        <dbReference type="Proteomes" id="UP000516093"/>
    </source>
</evidence>
<proteinExistence type="predicted"/>
<gene>
    <name evidence="2" type="ORF">H9L05_13210</name>
</gene>
<dbReference type="RefSeq" id="WP_187731367.1">
    <property type="nucleotide sequence ID" value="NZ_CP060784.1"/>
</dbReference>
<keyword evidence="1" id="KW-0472">Membrane</keyword>
<feature type="transmembrane region" description="Helical" evidence="1">
    <location>
        <begin position="85"/>
        <end position="107"/>
    </location>
</feature>